<dbReference type="SUPFAM" id="SSF56281">
    <property type="entry name" value="Metallo-hydrolase/oxidoreductase"/>
    <property type="match status" value="1"/>
</dbReference>
<gene>
    <name evidence="2" type="ORF">DW190_03435</name>
</gene>
<dbReference type="PANTHER" id="PTHR30619">
    <property type="entry name" value="DNA INTERNALIZATION/COMPETENCE PROTEIN COMEC/REC2"/>
    <property type="match status" value="1"/>
</dbReference>
<dbReference type="Proteomes" id="UP000283512">
    <property type="component" value="Unassembled WGS sequence"/>
</dbReference>
<dbReference type="RefSeq" id="WP_016272814.1">
    <property type="nucleotide sequence ID" value="NZ_CAXKYF010000001.1"/>
</dbReference>
<accession>A0A414Z4H1</accession>
<protein>
    <submittedName>
        <fullName evidence="2">MBL fold metallo-hydrolase</fullName>
    </submittedName>
</protein>
<proteinExistence type="predicted"/>
<comment type="caution">
    <text evidence="2">The sequence shown here is derived from an EMBL/GenBank/DDBJ whole genome shotgun (WGS) entry which is preliminary data.</text>
</comment>
<keyword evidence="2" id="KW-0378">Hydrolase</keyword>
<organism evidence="2 3">
    <name type="scientific">Bacteroides caccae</name>
    <dbReference type="NCBI Taxonomy" id="47678"/>
    <lineage>
        <taxon>Bacteria</taxon>
        <taxon>Pseudomonadati</taxon>
        <taxon>Bacteroidota</taxon>
        <taxon>Bacteroidia</taxon>
        <taxon>Bacteroidales</taxon>
        <taxon>Bacteroidaceae</taxon>
        <taxon>Bacteroides</taxon>
    </lineage>
</organism>
<dbReference type="PANTHER" id="PTHR30619:SF1">
    <property type="entry name" value="RECOMBINATION PROTEIN 2"/>
    <property type="match status" value="1"/>
</dbReference>
<name>A0A414Z4H1_9BACE</name>
<evidence type="ECO:0000313" key="3">
    <source>
        <dbReference type="Proteomes" id="UP000283512"/>
    </source>
</evidence>
<dbReference type="AlphaFoldDB" id="A0A414Z4H1"/>
<dbReference type="Gene3D" id="3.60.15.10">
    <property type="entry name" value="Ribonuclease Z/Hydroxyacylglutathione hydrolase-like"/>
    <property type="match status" value="1"/>
</dbReference>
<dbReference type="InterPro" id="IPR052159">
    <property type="entry name" value="Competence_DNA_uptake"/>
</dbReference>
<dbReference type="EMBL" id="QRKD01000001">
    <property type="protein sequence ID" value="RHH95282.1"/>
    <property type="molecule type" value="Genomic_DNA"/>
</dbReference>
<evidence type="ECO:0000259" key="1">
    <source>
        <dbReference type="Pfam" id="PF00753"/>
    </source>
</evidence>
<dbReference type="Pfam" id="PF00753">
    <property type="entry name" value="Lactamase_B"/>
    <property type="match status" value="1"/>
</dbReference>
<feature type="domain" description="Metallo-beta-lactamase" evidence="1">
    <location>
        <begin position="16"/>
        <end position="82"/>
    </location>
</feature>
<sequence>MPNYEVHYLSVSDADAIIIRYENSGDQYVVLIDAGNVSDSDKIKNYIWNHWKTYTIDLAICTHPDSDHKGGFFGLLNDRDVIINEFWLNTPEDVIKEDEYNRLYPKRNRLSHCRECYDHPTDTDSLNLIDLAVSNKCNVYGAYCGKIHSHIPISVVGPSLDFYHPLAIEILKNNKRRKDEDNTIYNDIGYFSSVQAKSSIDDEPDDCSPTNAGSIILLFEPITSCKFLLLGDANRAAITDAISNNTNLSGCRIKVPHHGSKHNLTSVLIDKLAPCCAIISAKGSRKHPSRGIVHCLSNHCNVYSTHKSGTLIHTSYPITTPAIPLKEKQ</sequence>
<dbReference type="InterPro" id="IPR036866">
    <property type="entry name" value="RibonucZ/Hydroxyglut_hydro"/>
</dbReference>
<dbReference type="GO" id="GO:0016787">
    <property type="term" value="F:hydrolase activity"/>
    <property type="evidence" value="ECO:0007669"/>
    <property type="project" value="UniProtKB-KW"/>
</dbReference>
<dbReference type="InterPro" id="IPR001279">
    <property type="entry name" value="Metallo-B-lactamas"/>
</dbReference>
<reference evidence="2 3" key="1">
    <citation type="submission" date="2018-08" db="EMBL/GenBank/DDBJ databases">
        <title>A genome reference for cultivated species of the human gut microbiota.</title>
        <authorList>
            <person name="Zou Y."/>
            <person name="Xue W."/>
            <person name="Luo G."/>
        </authorList>
    </citation>
    <scope>NUCLEOTIDE SEQUENCE [LARGE SCALE GENOMIC DNA]</scope>
    <source>
        <strain evidence="2 3">AM16-49B</strain>
    </source>
</reference>
<evidence type="ECO:0000313" key="2">
    <source>
        <dbReference type="EMBL" id="RHH95282.1"/>
    </source>
</evidence>